<evidence type="ECO:0000313" key="3">
    <source>
        <dbReference type="Proteomes" id="UP000008311"/>
    </source>
</evidence>
<proteinExistence type="predicted"/>
<evidence type="ECO:0000256" key="1">
    <source>
        <dbReference type="SAM" id="SignalP"/>
    </source>
</evidence>
<dbReference type="InParanoid" id="B9TL70"/>
<organism evidence="2 3">
    <name type="scientific">Ricinus communis</name>
    <name type="common">Castor bean</name>
    <dbReference type="NCBI Taxonomy" id="3988"/>
    <lineage>
        <taxon>Eukaryota</taxon>
        <taxon>Viridiplantae</taxon>
        <taxon>Streptophyta</taxon>
        <taxon>Embryophyta</taxon>
        <taxon>Tracheophyta</taxon>
        <taxon>Spermatophyta</taxon>
        <taxon>Magnoliopsida</taxon>
        <taxon>eudicotyledons</taxon>
        <taxon>Gunneridae</taxon>
        <taxon>Pentapetalae</taxon>
        <taxon>rosids</taxon>
        <taxon>fabids</taxon>
        <taxon>Malpighiales</taxon>
        <taxon>Euphorbiaceae</taxon>
        <taxon>Acalyphoideae</taxon>
        <taxon>Acalypheae</taxon>
        <taxon>Ricinus</taxon>
    </lineage>
</organism>
<protein>
    <submittedName>
        <fullName evidence="2">Uncharacterized protein</fullName>
    </submittedName>
</protein>
<feature type="signal peptide" evidence="1">
    <location>
        <begin position="1"/>
        <end position="29"/>
    </location>
</feature>
<reference evidence="3" key="1">
    <citation type="journal article" date="2010" name="Nat. Biotechnol.">
        <title>Draft genome sequence of the oilseed species Ricinus communis.</title>
        <authorList>
            <person name="Chan A.P."/>
            <person name="Crabtree J."/>
            <person name="Zhao Q."/>
            <person name="Lorenzi H."/>
            <person name="Orvis J."/>
            <person name="Puiu D."/>
            <person name="Melake-Berhan A."/>
            <person name="Jones K.M."/>
            <person name="Redman J."/>
            <person name="Chen G."/>
            <person name="Cahoon E.B."/>
            <person name="Gedil M."/>
            <person name="Stanke M."/>
            <person name="Haas B.J."/>
            <person name="Wortman J.R."/>
            <person name="Fraser-Liggett C.M."/>
            <person name="Ravel J."/>
            <person name="Rabinowicz P.D."/>
        </authorList>
    </citation>
    <scope>NUCLEOTIDE SEQUENCE [LARGE SCALE GENOMIC DNA]</scope>
    <source>
        <strain evidence="3">cv. Hale</strain>
    </source>
</reference>
<evidence type="ECO:0000313" key="2">
    <source>
        <dbReference type="EMBL" id="EEF23396.1"/>
    </source>
</evidence>
<gene>
    <name evidence="2" type="ORF">RCOM_2066560</name>
</gene>
<sequence length="57" mass="5673">MGAGGVFTAGTLVTLAVGVLRAFCGAVYGEIDPPEVLALFVASSVGASCLWLSPSSR</sequence>
<feature type="chain" id="PRO_5002892531" evidence="1">
    <location>
        <begin position="30"/>
        <end position="57"/>
    </location>
</feature>
<dbReference type="AlphaFoldDB" id="B9TL70"/>
<dbReference type="Proteomes" id="UP000008311">
    <property type="component" value="Unassembled WGS sequence"/>
</dbReference>
<name>B9TL70_RICCO</name>
<keyword evidence="1" id="KW-0732">Signal</keyword>
<keyword evidence="3" id="KW-1185">Reference proteome</keyword>
<accession>B9TL70</accession>
<dbReference type="EMBL" id="EQ986294">
    <property type="protein sequence ID" value="EEF23396.1"/>
    <property type="molecule type" value="Genomic_DNA"/>
</dbReference>